<keyword evidence="7" id="KW-1005">Bacterial flagellum biogenesis</keyword>
<dbReference type="CDD" id="cd17873">
    <property type="entry name" value="FlhF"/>
    <property type="match status" value="1"/>
</dbReference>
<keyword evidence="4" id="KW-0813">Transport</keyword>
<evidence type="ECO:0000256" key="2">
    <source>
        <dbReference type="ARBA" id="ARBA00008531"/>
    </source>
</evidence>
<dbReference type="NCBIfam" id="TIGR03499">
    <property type="entry name" value="FlhF"/>
    <property type="match status" value="1"/>
</dbReference>
<accession>A0ABS2ZCA6</accession>
<gene>
    <name evidence="15" type="primary">flhF</name>
    <name evidence="15" type="ORF">JYA64_11035</name>
</gene>
<keyword evidence="15" id="KW-0969">Cilium</keyword>
<dbReference type="RefSeq" id="WP_188402676.1">
    <property type="nucleotide sequence ID" value="NZ_BMCE01000002.1"/>
</dbReference>
<organism evidence="15 16">
    <name type="scientific">Fictibacillus barbaricus</name>
    <dbReference type="NCBI Taxonomy" id="182136"/>
    <lineage>
        <taxon>Bacteria</taxon>
        <taxon>Bacillati</taxon>
        <taxon>Bacillota</taxon>
        <taxon>Bacilli</taxon>
        <taxon>Bacillales</taxon>
        <taxon>Fictibacillaceae</taxon>
        <taxon>Fictibacillus</taxon>
    </lineage>
</organism>
<evidence type="ECO:0000256" key="13">
    <source>
        <dbReference type="NCBIfam" id="TIGR03499"/>
    </source>
</evidence>
<dbReference type="PANTHER" id="PTHR43134">
    <property type="entry name" value="SIGNAL RECOGNITION PARTICLE RECEPTOR SUBUNIT ALPHA"/>
    <property type="match status" value="1"/>
</dbReference>
<evidence type="ECO:0000256" key="8">
    <source>
        <dbReference type="ARBA" id="ARBA00022927"/>
    </source>
</evidence>
<evidence type="ECO:0000256" key="3">
    <source>
        <dbReference type="ARBA" id="ARBA00014919"/>
    </source>
</evidence>
<evidence type="ECO:0000256" key="9">
    <source>
        <dbReference type="ARBA" id="ARBA00023134"/>
    </source>
</evidence>
<dbReference type="EMBL" id="JAFHKS010000043">
    <property type="protein sequence ID" value="MBN3545830.1"/>
    <property type="molecule type" value="Genomic_DNA"/>
</dbReference>
<evidence type="ECO:0000256" key="4">
    <source>
        <dbReference type="ARBA" id="ARBA00022448"/>
    </source>
</evidence>
<comment type="caution">
    <text evidence="15">The sequence shown here is derived from an EMBL/GenBank/DDBJ whole genome shotgun (WGS) entry which is preliminary data.</text>
</comment>
<dbReference type="Gene3D" id="1.20.120.1380">
    <property type="entry name" value="Flagellar FlhF biosynthesis protein, N domain"/>
    <property type="match status" value="1"/>
</dbReference>
<evidence type="ECO:0000256" key="7">
    <source>
        <dbReference type="ARBA" id="ARBA00022795"/>
    </source>
</evidence>
<dbReference type="InterPro" id="IPR000897">
    <property type="entry name" value="SRP54_GTPase_dom"/>
</dbReference>
<evidence type="ECO:0000256" key="10">
    <source>
        <dbReference type="ARBA" id="ARBA00023136"/>
    </source>
</evidence>
<dbReference type="InterPro" id="IPR020006">
    <property type="entry name" value="FlhF"/>
</dbReference>
<dbReference type="Proteomes" id="UP001319060">
    <property type="component" value="Unassembled WGS sequence"/>
</dbReference>
<proteinExistence type="inferred from homology"/>
<comment type="function">
    <text evidence="12">Necessary for flagellar biosynthesis. May be involved in translocation of the flagellum.</text>
</comment>
<comment type="subcellular location">
    <subcellularLocation>
        <location evidence="1">Cell membrane</location>
        <topology evidence="1">Peripheral membrane protein</topology>
        <orientation evidence="1">Cytoplasmic side</orientation>
    </subcellularLocation>
</comment>
<keyword evidence="9" id="KW-0342">GTP-binding</keyword>
<reference evidence="15 16" key="1">
    <citation type="submission" date="2021-01" db="EMBL/GenBank/DDBJ databases">
        <title>Genome Sequencing of Type Strains.</title>
        <authorList>
            <person name="Lemaire J.F."/>
            <person name="Inderbitzin P."/>
            <person name="Collins S.B."/>
            <person name="Wespe N."/>
            <person name="Knight-Connoni V."/>
        </authorList>
    </citation>
    <scope>NUCLEOTIDE SEQUENCE [LARGE SCALE GENOMIC DNA]</scope>
    <source>
        <strain evidence="15 16">DSM 14730</strain>
    </source>
</reference>
<dbReference type="SMART" id="SM00962">
    <property type="entry name" value="SRP54"/>
    <property type="match status" value="1"/>
</dbReference>
<evidence type="ECO:0000313" key="15">
    <source>
        <dbReference type="EMBL" id="MBN3545830.1"/>
    </source>
</evidence>
<sequence>MKVKKYTAKSLPDAMKLVRADLGSGAVILNTREVQVGGVFGFFTKKNVEVFAGLDQDIEYEAQASKQTKIITNDSQPVTVPDVELTQEIRQLKKMVQTLTIQTKHSEPLPAVVEEWKAFLTHQELDPVILEELVSALSSKYQGLDEEDAKHYDWNEWISNWLSARMKKSEFGGFHYETKYLNLIGPTGVGKTTTIAKIGAKAVLKDGKRVAFITTDTYRIAAIDQLKTYAEILNIPCEVAYTADDFQKAKEKFKDYDLVLVDSAGRNFLNRFYIEELQRIVDFDNNMKNYLVLSLTSKYKDMETIFNQFKNLPVHKVIFTKKDETKTLGAILNLAISNKVPIGYVTNGQNVPDDMFEAQAEELIHMVLKEKSVHV</sequence>
<dbReference type="Pfam" id="PF00448">
    <property type="entry name" value="SRP54"/>
    <property type="match status" value="1"/>
</dbReference>
<evidence type="ECO:0000256" key="11">
    <source>
        <dbReference type="ARBA" id="ARBA00023225"/>
    </source>
</evidence>
<evidence type="ECO:0000313" key="16">
    <source>
        <dbReference type="Proteomes" id="UP001319060"/>
    </source>
</evidence>
<feature type="domain" description="SRP54-type proteins GTP-binding" evidence="14">
    <location>
        <begin position="178"/>
        <end position="369"/>
    </location>
</feature>
<keyword evidence="16" id="KW-1185">Reference proteome</keyword>
<keyword evidence="15" id="KW-0966">Cell projection</keyword>
<dbReference type="PANTHER" id="PTHR43134:SF3">
    <property type="entry name" value="FLAGELLAR BIOSYNTHESIS PROTEIN FLHF"/>
    <property type="match status" value="1"/>
</dbReference>
<keyword evidence="11" id="KW-1006">Bacterial flagellum protein export</keyword>
<protein>
    <recommendedName>
        <fullName evidence="3 13">Flagellar biosynthesis protein FlhF</fullName>
    </recommendedName>
</protein>
<dbReference type="InterPro" id="IPR047040">
    <property type="entry name" value="FlhF__GTPase_dom"/>
</dbReference>
<evidence type="ECO:0000256" key="5">
    <source>
        <dbReference type="ARBA" id="ARBA00022475"/>
    </source>
</evidence>
<dbReference type="SUPFAM" id="SSF52540">
    <property type="entry name" value="P-loop containing nucleoside triphosphate hydrolases"/>
    <property type="match status" value="1"/>
</dbReference>
<evidence type="ECO:0000259" key="14">
    <source>
        <dbReference type="SMART" id="SM00962"/>
    </source>
</evidence>
<dbReference type="Gene3D" id="3.40.50.300">
    <property type="entry name" value="P-loop containing nucleotide triphosphate hydrolases"/>
    <property type="match status" value="1"/>
</dbReference>
<name>A0ABS2ZCA6_9BACL</name>
<keyword evidence="15" id="KW-0282">Flagellum</keyword>
<keyword evidence="8" id="KW-0653">Protein transport</keyword>
<evidence type="ECO:0000256" key="12">
    <source>
        <dbReference type="ARBA" id="ARBA00025337"/>
    </source>
</evidence>
<keyword evidence="5" id="KW-1003">Cell membrane</keyword>
<keyword evidence="6" id="KW-0547">Nucleotide-binding</keyword>
<evidence type="ECO:0000256" key="6">
    <source>
        <dbReference type="ARBA" id="ARBA00022741"/>
    </source>
</evidence>
<comment type="similarity">
    <text evidence="2">Belongs to the GTP-binding SRP family.</text>
</comment>
<dbReference type="InterPro" id="IPR027417">
    <property type="entry name" value="P-loop_NTPase"/>
</dbReference>
<keyword evidence="10" id="KW-0472">Membrane</keyword>
<evidence type="ECO:0000256" key="1">
    <source>
        <dbReference type="ARBA" id="ARBA00004413"/>
    </source>
</evidence>